<feature type="region of interest" description="Disordered" evidence="2">
    <location>
        <begin position="490"/>
        <end position="519"/>
    </location>
</feature>
<feature type="compositionally biased region" description="Low complexity" evidence="2">
    <location>
        <begin position="490"/>
        <end position="500"/>
    </location>
</feature>
<feature type="coiled-coil region" evidence="1">
    <location>
        <begin position="332"/>
        <end position="366"/>
    </location>
</feature>
<proteinExistence type="predicted"/>
<name>A0A182IVT9_ANOAO</name>
<dbReference type="Gene3D" id="3.30.70.1040">
    <property type="entry name" value="Dystroglycan, domain 2"/>
    <property type="match status" value="1"/>
</dbReference>
<keyword evidence="3" id="KW-0732">Signal</keyword>
<protein>
    <submittedName>
        <fullName evidence="4">Uncharacterized protein</fullName>
    </submittedName>
</protein>
<evidence type="ECO:0000256" key="2">
    <source>
        <dbReference type="SAM" id="MobiDB-lite"/>
    </source>
</evidence>
<dbReference type="EnsemblMetazoa" id="AATE006456-RA">
    <property type="protein sequence ID" value="AATE006456-PA.1"/>
    <property type="gene ID" value="AATE006456"/>
</dbReference>
<reference evidence="4" key="1">
    <citation type="submission" date="2022-08" db="UniProtKB">
        <authorList>
            <consortium name="EnsemblMetazoa"/>
        </authorList>
    </citation>
    <scope>IDENTIFICATION</scope>
    <source>
        <strain evidence="4">EBRO</strain>
    </source>
</reference>
<sequence>MNLRYQETFCIIFLLCTSITLGEDFDFVPETNDDVEASGRCLPTESTIKLSLGLQSKNWKHVQASLKQRTISKLAEYFLVPEESFIVHNAKSGELHRMVEKALHHGKKPPQSGKSLGWIGFPVGCGEKMSPSAKETVRNLNTQLVDIRELTGLDFDWWVIWKDKPMGTGKQTARIKRDVEDDDYNYEDYEDDETLDDDEGETTEVPHAHRHHHGSSETSTKNAHSVPTHATHKHTNKKNGHLAKHHAEHVAGGAVEHRKLATQTTTTTTLVQPKRKHSHGLYDQVKERSAKKHAADSASHGQQKQQPAGGGHPGHTEAPAIDFTPPDLSESVSQLESTISKTIANNEQLKQEEEKLLARKAKHKHIDIERIVETELLMPKIERLQDEVFRDDYVIEDVVKVPKFYDFTTRQPEERVKPFVPGKARDSLSMPASVTIVTTTVRPPKKTTTNNPIATSTIPQTTPGKVRTATANEAKSSTITSTPVAVSSTTTSSLTTSATTKELRPEVTPLVGPDDVPIGTPARTIPPAAGLEAGIIDTTTTPHRKKDTIIITTTSIPASIDGEPTTPTTTRKASLDLSTTTILTTIDTTTTGPRLASTSTANATTVSVASSSPKKSSASATNTRSANIVASVPSVKVSK</sequence>
<dbReference type="STRING" id="41427.A0A182IVT9"/>
<feature type="compositionally biased region" description="Acidic residues" evidence="2">
    <location>
        <begin position="186"/>
        <end position="202"/>
    </location>
</feature>
<keyword evidence="1" id="KW-0175">Coiled coil</keyword>
<evidence type="ECO:0000256" key="3">
    <source>
        <dbReference type="SAM" id="SignalP"/>
    </source>
</evidence>
<dbReference type="InterPro" id="IPR027468">
    <property type="entry name" value="Alpha-dystroglycan_domain_2"/>
</dbReference>
<feature type="compositionally biased region" description="Low complexity" evidence="2">
    <location>
        <begin position="442"/>
        <end position="455"/>
    </location>
</feature>
<evidence type="ECO:0000313" key="4">
    <source>
        <dbReference type="EnsemblMetazoa" id="AATE006456-PA.1"/>
    </source>
</evidence>
<feature type="compositionally biased region" description="Polar residues" evidence="2">
    <location>
        <begin position="216"/>
        <end position="225"/>
    </location>
</feature>
<feature type="signal peptide" evidence="3">
    <location>
        <begin position="1"/>
        <end position="22"/>
    </location>
</feature>
<feature type="chain" id="PRO_5044005585" evidence="3">
    <location>
        <begin position="23"/>
        <end position="639"/>
    </location>
</feature>
<feature type="compositionally biased region" description="Low complexity" evidence="2">
    <location>
        <begin position="590"/>
        <end position="627"/>
    </location>
</feature>
<organism evidence="4">
    <name type="scientific">Anopheles atroparvus</name>
    <name type="common">European mosquito</name>
    <dbReference type="NCBI Taxonomy" id="41427"/>
    <lineage>
        <taxon>Eukaryota</taxon>
        <taxon>Metazoa</taxon>
        <taxon>Ecdysozoa</taxon>
        <taxon>Arthropoda</taxon>
        <taxon>Hexapoda</taxon>
        <taxon>Insecta</taxon>
        <taxon>Pterygota</taxon>
        <taxon>Neoptera</taxon>
        <taxon>Endopterygota</taxon>
        <taxon>Diptera</taxon>
        <taxon>Nematocera</taxon>
        <taxon>Culicoidea</taxon>
        <taxon>Culicidae</taxon>
        <taxon>Anophelinae</taxon>
        <taxon>Anopheles</taxon>
    </lineage>
</organism>
<accession>A0A182IVT9</accession>
<feature type="region of interest" description="Disordered" evidence="2">
    <location>
        <begin position="186"/>
        <end position="331"/>
    </location>
</feature>
<feature type="region of interest" description="Disordered" evidence="2">
    <location>
        <begin position="442"/>
        <end position="466"/>
    </location>
</feature>
<feature type="compositionally biased region" description="Polar residues" evidence="2">
    <location>
        <begin position="456"/>
        <end position="466"/>
    </location>
</feature>
<feature type="region of interest" description="Disordered" evidence="2">
    <location>
        <begin position="590"/>
        <end position="639"/>
    </location>
</feature>
<feature type="compositionally biased region" description="Basic residues" evidence="2">
    <location>
        <begin position="230"/>
        <end position="247"/>
    </location>
</feature>
<dbReference type="VEuPathDB" id="VectorBase:AATE006456"/>
<dbReference type="AlphaFoldDB" id="A0A182IVT9"/>
<evidence type="ECO:0000256" key="1">
    <source>
        <dbReference type="SAM" id="Coils"/>
    </source>
</evidence>